<gene>
    <name evidence="1" type="ORF">GCM10011312_16870</name>
</gene>
<sequence>MKHILILLIFIWGVSSCNHQINEEKAPIIKSDSLVVQQDLAQVKDLIRHSFEDIWSNLDSTKIATHHTDDFLLLENGIVWNNDSVKHYLNRERKEMEVYQYKRLNTFDFIQSVHNQTSIWIAYNNYGTWVKGTDTLGSVHWLESVIAVKDRDKWKLQQLHSTTVKN</sequence>
<dbReference type="AlphaFoldDB" id="A0A8J2VAM7"/>
<organism evidence="1 2">
    <name type="scientific">Planktosalinus lacus</name>
    <dbReference type="NCBI Taxonomy" id="1526573"/>
    <lineage>
        <taxon>Bacteria</taxon>
        <taxon>Pseudomonadati</taxon>
        <taxon>Bacteroidota</taxon>
        <taxon>Flavobacteriia</taxon>
        <taxon>Flavobacteriales</taxon>
        <taxon>Flavobacteriaceae</taxon>
        <taxon>Planktosalinus</taxon>
    </lineage>
</organism>
<dbReference type="Proteomes" id="UP000652231">
    <property type="component" value="Unassembled WGS sequence"/>
</dbReference>
<dbReference type="EMBL" id="BMGK01000006">
    <property type="protein sequence ID" value="GGD93753.1"/>
    <property type="molecule type" value="Genomic_DNA"/>
</dbReference>
<accession>A0A8J2VAM7</accession>
<evidence type="ECO:0000313" key="2">
    <source>
        <dbReference type="Proteomes" id="UP000652231"/>
    </source>
</evidence>
<proteinExistence type="predicted"/>
<dbReference type="RefSeq" id="WP_188441506.1">
    <property type="nucleotide sequence ID" value="NZ_BMGK01000006.1"/>
</dbReference>
<comment type="caution">
    <text evidence="1">The sequence shown here is derived from an EMBL/GenBank/DDBJ whole genome shotgun (WGS) entry which is preliminary data.</text>
</comment>
<keyword evidence="2" id="KW-1185">Reference proteome</keyword>
<protein>
    <recommendedName>
        <fullName evidence="3">DUF4440 domain-containing protein</fullName>
    </recommendedName>
</protein>
<reference evidence="1" key="2">
    <citation type="submission" date="2020-09" db="EMBL/GenBank/DDBJ databases">
        <authorList>
            <person name="Sun Q."/>
            <person name="Zhou Y."/>
        </authorList>
    </citation>
    <scope>NUCLEOTIDE SEQUENCE</scope>
    <source>
        <strain evidence="1">CGMCC 1.12924</strain>
    </source>
</reference>
<evidence type="ECO:0008006" key="3">
    <source>
        <dbReference type="Google" id="ProtNLM"/>
    </source>
</evidence>
<evidence type="ECO:0000313" key="1">
    <source>
        <dbReference type="EMBL" id="GGD93753.1"/>
    </source>
</evidence>
<name>A0A8J2VAM7_9FLAO</name>
<dbReference type="PROSITE" id="PS51257">
    <property type="entry name" value="PROKAR_LIPOPROTEIN"/>
    <property type="match status" value="1"/>
</dbReference>
<reference evidence="1" key="1">
    <citation type="journal article" date="2014" name="Int. J. Syst. Evol. Microbiol.">
        <title>Complete genome sequence of Corynebacterium casei LMG S-19264T (=DSM 44701T), isolated from a smear-ripened cheese.</title>
        <authorList>
            <consortium name="US DOE Joint Genome Institute (JGI-PGF)"/>
            <person name="Walter F."/>
            <person name="Albersmeier A."/>
            <person name="Kalinowski J."/>
            <person name="Ruckert C."/>
        </authorList>
    </citation>
    <scope>NUCLEOTIDE SEQUENCE</scope>
    <source>
        <strain evidence="1">CGMCC 1.12924</strain>
    </source>
</reference>